<protein>
    <submittedName>
        <fullName evidence="1">Uncharacterized protein</fullName>
    </submittedName>
</protein>
<evidence type="ECO:0000313" key="2">
    <source>
        <dbReference type="Proteomes" id="UP000094578"/>
    </source>
</evidence>
<dbReference type="EMBL" id="MDER01000055">
    <property type="protein sequence ID" value="ODP27435.1"/>
    <property type="molecule type" value="Genomic_DNA"/>
</dbReference>
<dbReference type="AlphaFoldDB" id="A0A1E3L2P0"/>
<sequence>MVVIERGGFINYYSLEPTEVVEIIKTYINCSNKEFSDTEISDLVSEHLLSKANLIEKQQAHVFDSLHMLLLRAYHRGIKDFKSMLDDIHTLNEDRLKKDISISEYSKYSILNDMLSEQRINNLEIQKLAALVSLKRLYSSLISEIELGHFYFSQFEGYIQTYANILFDVDVLLGGSFRRNQKIANLELFQLAKNMLNYDFNHQMPVVESSIFLIRQAIEVQIKESFGITGRKKNSQGDNRESYLKISQLLDFLITEVKNNKLAIFINPILLKKINKWLNNYIHTGSMNYPFWYIEWIQNYLNDFFYPSKYLKEIDNSLGVDFKKPIFVDKNCLNDFEKRLTKVEQKDTLILNTLSLLELDTKIIKKINHKAKKLKDEKLKI</sequence>
<evidence type="ECO:0000313" key="1">
    <source>
        <dbReference type="EMBL" id="ODP27435.1"/>
    </source>
</evidence>
<dbReference type="Proteomes" id="UP000094578">
    <property type="component" value="Unassembled WGS sequence"/>
</dbReference>
<proteinExistence type="predicted"/>
<name>A0A1E3L2P0_9BACL</name>
<organism evidence="1 2">
    <name type="scientific">Paenibacillus nuruki</name>
    <dbReference type="NCBI Taxonomy" id="1886670"/>
    <lineage>
        <taxon>Bacteria</taxon>
        <taxon>Bacillati</taxon>
        <taxon>Bacillota</taxon>
        <taxon>Bacilli</taxon>
        <taxon>Bacillales</taxon>
        <taxon>Paenibacillaceae</taxon>
        <taxon>Paenibacillus</taxon>
    </lineage>
</organism>
<gene>
    <name evidence="1" type="ORF">PTI45_03145</name>
</gene>
<accession>A0A1E3L2P0</accession>
<dbReference type="PATRIC" id="fig|1886670.3.peg.3196"/>
<reference evidence="1 2" key="1">
    <citation type="submission" date="2016-08" db="EMBL/GenBank/DDBJ databases">
        <title>Genome sequencing of Paenibacillus sp. TI45-13ar, isolated from Korean traditional nuruk.</title>
        <authorList>
            <person name="Kim S.-J."/>
        </authorList>
    </citation>
    <scope>NUCLEOTIDE SEQUENCE [LARGE SCALE GENOMIC DNA]</scope>
    <source>
        <strain evidence="1 2">TI45-13ar</strain>
    </source>
</reference>
<dbReference type="RefSeq" id="WP_139129264.1">
    <property type="nucleotide sequence ID" value="NZ_MDER01000055.1"/>
</dbReference>
<keyword evidence="2" id="KW-1185">Reference proteome</keyword>
<comment type="caution">
    <text evidence="1">The sequence shown here is derived from an EMBL/GenBank/DDBJ whole genome shotgun (WGS) entry which is preliminary data.</text>
</comment>